<evidence type="ECO:0000313" key="2">
    <source>
        <dbReference type="Proteomes" id="UP001239994"/>
    </source>
</evidence>
<proteinExistence type="predicted"/>
<dbReference type="EMBL" id="JAROKS010000015">
    <property type="protein sequence ID" value="KAK1795668.1"/>
    <property type="molecule type" value="Genomic_DNA"/>
</dbReference>
<comment type="caution">
    <text evidence="1">The sequence shown here is derived from an EMBL/GenBank/DDBJ whole genome shotgun (WGS) entry which is preliminary data.</text>
</comment>
<keyword evidence="2" id="KW-1185">Reference proteome</keyword>
<dbReference type="Proteomes" id="UP001239994">
    <property type="component" value="Unassembled WGS sequence"/>
</dbReference>
<organism evidence="1 2">
    <name type="scientific">Electrophorus voltai</name>
    <dbReference type="NCBI Taxonomy" id="2609070"/>
    <lineage>
        <taxon>Eukaryota</taxon>
        <taxon>Metazoa</taxon>
        <taxon>Chordata</taxon>
        <taxon>Craniata</taxon>
        <taxon>Vertebrata</taxon>
        <taxon>Euteleostomi</taxon>
        <taxon>Actinopterygii</taxon>
        <taxon>Neopterygii</taxon>
        <taxon>Teleostei</taxon>
        <taxon>Ostariophysi</taxon>
        <taxon>Gymnotiformes</taxon>
        <taxon>Gymnotoidei</taxon>
        <taxon>Gymnotidae</taxon>
        <taxon>Electrophorus</taxon>
    </lineage>
</organism>
<sequence length="352" mass="39890">MYPAELQAKKALSPIYGKLFRDLLMCNQFSHPKQALQELPYSTRLWYQLPFMRDMMARSTDARRTGRQTHEKVERPESTESILPEHCFLALIRWAFPQGLKEALSKDPAPAECPPGRQRAASLAYSQAPMVSSLYGLHHRPTGLGRKYCDYGGLLPLGQRPINLPALDNWLMNSAKTWEEAHVQLQHIVRSQQRFANCHHRPTPMLRPGQKVWVSTQGMTKGPSCPKLSPRYINTFEPVHYSPFLVGSAPVALPAPLDVEGQPAYLVPKILDSYRCQDDNETVLEGMRQHVPGQESVSDEAKNTLKTPINIVENAKQTNPQHEEDISDVDDIIWDPDYTLSCAESYVPKHED</sequence>
<accession>A0AAD8ZCR6</accession>
<protein>
    <submittedName>
        <fullName evidence="1">Uncharacterized protein</fullName>
    </submittedName>
</protein>
<reference evidence="1" key="1">
    <citation type="submission" date="2023-03" db="EMBL/GenBank/DDBJ databases">
        <title>Electrophorus voltai genome.</title>
        <authorList>
            <person name="Bian C."/>
        </authorList>
    </citation>
    <scope>NUCLEOTIDE SEQUENCE</scope>
    <source>
        <strain evidence="1">CB-2022</strain>
        <tissue evidence="1">Muscle</tissue>
    </source>
</reference>
<evidence type="ECO:0000313" key="1">
    <source>
        <dbReference type="EMBL" id="KAK1795668.1"/>
    </source>
</evidence>
<gene>
    <name evidence="1" type="ORF">P4O66_001161</name>
</gene>
<name>A0AAD8ZCR6_9TELE</name>
<dbReference type="AlphaFoldDB" id="A0AAD8ZCR6"/>